<comment type="caution">
    <text evidence="7">The sequence shown here is derived from an EMBL/GenBank/DDBJ whole genome shotgun (WGS) entry which is preliminary data.</text>
</comment>
<keyword evidence="8" id="KW-1185">Reference proteome</keyword>
<reference evidence="7" key="1">
    <citation type="submission" date="2023-03" db="EMBL/GenBank/DDBJ databases">
        <title>Massive genome expansion in bonnet fungi (Mycena s.s.) driven by repeated elements and novel gene families across ecological guilds.</title>
        <authorList>
            <consortium name="Lawrence Berkeley National Laboratory"/>
            <person name="Harder C.B."/>
            <person name="Miyauchi S."/>
            <person name="Viragh M."/>
            <person name="Kuo A."/>
            <person name="Thoen E."/>
            <person name="Andreopoulos B."/>
            <person name="Lu D."/>
            <person name="Skrede I."/>
            <person name="Drula E."/>
            <person name="Henrissat B."/>
            <person name="Morin E."/>
            <person name="Kohler A."/>
            <person name="Barry K."/>
            <person name="LaButti K."/>
            <person name="Morin E."/>
            <person name="Salamov A."/>
            <person name="Lipzen A."/>
            <person name="Mereny Z."/>
            <person name="Hegedus B."/>
            <person name="Baldrian P."/>
            <person name="Stursova M."/>
            <person name="Weitz H."/>
            <person name="Taylor A."/>
            <person name="Grigoriev I.V."/>
            <person name="Nagy L.G."/>
            <person name="Martin F."/>
            <person name="Kauserud H."/>
        </authorList>
    </citation>
    <scope>NUCLEOTIDE SEQUENCE</scope>
    <source>
        <strain evidence="7">CBHHK188m</strain>
    </source>
</reference>
<feature type="domain" description="Peptidase S8/S53" evidence="6">
    <location>
        <begin position="210"/>
        <end position="279"/>
    </location>
</feature>
<sequence length="302" mass="32697">MCPSQKCRPRFSFALPYRLKLTDQALYVENGCNCNVSVSQMTAPLSILCSVWKMLFFLLQAPSRSQSPCWPGIYFITTMYRLTVLLLIIPFLLSARPAICAPVQTPANLSSTWKRTEQTDKTAAWGLARIAQRGKLTGINLKDLTSSDWAFPYDDTWGSGVLVYVVDSGVLSSHKELEGRVQPGYVVKRLQTADPSATKDFYPRCVAHCITLFAPGVQMTVASSEDASTIQRGGPNTSGTSFSTPLVAGTIAALATTMSKLTPAEMKDLLVKHAANNAGIENLGSGSPDIILQSLIPGPSEQ</sequence>
<dbReference type="Proteomes" id="UP001215280">
    <property type="component" value="Unassembled WGS sequence"/>
</dbReference>
<evidence type="ECO:0000256" key="4">
    <source>
        <dbReference type="ARBA" id="ARBA00022825"/>
    </source>
</evidence>
<dbReference type="AlphaFoldDB" id="A0AAD7J759"/>
<proteinExistence type="inferred from homology"/>
<organism evidence="7 8">
    <name type="scientific">Mycena maculata</name>
    <dbReference type="NCBI Taxonomy" id="230809"/>
    <lineage>
        <taxon>Eukaryota</taxon>
        <taxon>Fungi</taxon>
        <taxon>Dikarya</taxon>
        <taxon>Basidiomycota</taxon>
        <taxon>Agaricomycotina</taxon>
        <taxon>Agaricomycetes</taxon>
        <taxon>Agaricomycetidae</taxon>
        <taxon>Agaricales</taxon>
        <taxon>Marasmiineae</taxon>
        <taxon>Mycenaceae</taxon>
        <taxon>Mycena</taxon>
    </lineage>
</organism>
<evidence type="ECO:0000256" key="5">
    <source>
        <dbReference type="SAM" id="Phobius"/>
    </source>
</evidence>
<dbReference type="InterPro" id="IPR023827">
    <property type="entry name" value="Peptidase_S8_Asp-AS"/>
</dbReference>
<keyword evidence="5" id="KW-0472">Membrane</keyword>
<dbReference type="PANTHER" id="PTHR43806:SF11">
    <property type="entry name" value="CEREVISIN-RELATED"/>
    <property type="match status" value="1"/>
</dbReference>
<dbReference type="GO" id="GO:0006508">
    <property type="term" value="P:proteolysis"/>
    <property type="evidence" value="ECO:0007669"/>
    <property type="project" value="UniProtKB-KW"/>
</dbReference>
<dbReference type="Pfam" id="PF00082">
    <property type="entry name" value="Peptidase_S8"/>
    <property type="match status" value="1"/>
</dbReference>
<dbReference type="SUPFAM" id="SSF52743">
    <property type="entry name" value="Subtilisin-like"/>
    <property type="match status" value="2"/>
</dbReference>
<dbReference type="InterPro" id="IPR050131">
    <property type="entry name" value="Peptidase_S8_subtilisin-like"/>
</dbReference>
<feature type="transmembrane region" description="Helical" evidence="5">
    <location>
        <begin position="73"/>
        <end position="93"/>
    </location>
</feature>
<dbReference type="GO" id="GO:0004252">
    <property type="term" value="F:serine-type endopeptidase activity"/>
    <property type="evidence" value="ECO:0007669"/>
    <property type="project" value="InterPro"/>
</dbReference>
<name>A0AAD7J759_9AGAR</name>
<evidence type="ECO:0000256" key="1">
    <source>
        <dbReference type="ARBA" id="ARBA00011073"/>
    </source>
</evidence>
<dbReference type="PROSITE" id="PS00138">
    <property type="entry name" value="SUBTILASE_SER"/>
    <property type="match status" value="1"/>
</dbReference>
<keyword evidence="5" id="KW-0812">Transmembrane</keyword>
<comment type="similarity">
    <text evidence="1">Belongs to the peptidase S8 family.</text>
</comment>
<evidence type="ECO:0000259" key="6">
    <source>
        <dbReference type="Pfam" id="PF00082"/>
    </source>
</evidence>
<dbReference type="Gene3D" id="3.40.50.200">
    <property type="entry name" value="Peptidase S8/S53 domain"/>
    <property type="match status" value="2"/>
</dbReference>
<evidence type="ECO:0000313" key="7">
    <source>
        <dbReference type="EMBL" id="KAJ7758200.1"/>
    </source>
</evidence>
<accession>A0AAD7J759</accession>
<keyword evidence="3" id="KW-0378">Hydrolase</keyword>
<evidence type="ECO:0000313" key="8">
    <source>
        <dbReference type="Proteomes" id="UP001215280"/>
    </source>
</evidence>
<dbReference type="InterPro" id="IPR036852">
    <property type="entry name" value="Peptidase_S8/S53_dom_sf"/>
</dbReference>
<gene>
    <name evidence="7" type="ORF">DFH07DRAFT_1060506</name>
</gene>
<dbReference type="GO" id="GO:0005615">
    <property type="term" value="C:extracellular space"/>
    <property type="evidence" value="ECO:0007669"/>
    <property type="project" value="TreeGrafter"/>
</dbReference>
<feature type="transmembrane region" description="Helical" evidence="5">
    <location>
        <begin position="43"/>
        <end position="61"/>
    </location>
</feature>
<dbReference type="PROSITE" id="PS00136">
    <property type="entry name" value="SUBTILASE_ASP"/>
    <property type="match status" value="1"/>
</dbReference>
<evidence type="ECO:0000256" key="2">
    <source>
        <dbReference type="ARBA" id="ARBA00022670"/>
    </source>
</evidence>
<dbReference type="EMBL" id="JARJLG010000056">
    <property type="protein sequence ID" value="KAJ7758200.1"/>
    <property type="molecule type" value="Genomic_DNA"/>
</dbReference>
<protein>
    <recommendedName>
        <fullName evidence="6">Peptidase S8/S53 domain-containing protein</fullName>
    </recommendedName>
</protein>
<keyword evidence="2" id="KW-0645">Protease</keyword>
<dbReference type="InterPro" id="IPR000209">
    <property type="entry name" value="Peptidase_S8/S53_dom"/>
</dbReference>
<evidence type="ECO:0000256" key="3">
    <source>
        <dbReference type="ARBA" id="ARBA00022801"/>
    </source>
</evidence>
<keyword evidence="5" id="KW-1133">Transmembrane helix</keyword>
<keyword evidence="4" id="KW-0720">Serine protease</keyword>
<dbReference type="InterPro" id="IPR023828">
    <property type="entry name" value="Peptidase_S8_Ser-AS"/>
</dbReference>
<dbReference type="PANTHER" id="PTHR43806">
    <property type="entry name" value="PEPTIDASE S8"/>
    <property type="match status" value="1"/>
</dbReference>